<proteinExistence type="predicted"/>
<accession>A0A9N9A6U6</accession>
<keyword evidence="3" id="KW-1185">Reference proteome</keyword>
<protein>
    <submittedName>
        <fullName evidence="2">5922_t:CDS:1</fullName>
    </submittedName>
</protein>
<evidence type="ECO:0000313" key="3">
    <source>
        <dbReference type="Proteomes" id="UP000789396"/>
    </source>
</evidence>
<dbReference type="OrthoDB" id="10552279at2759"/>
<evidence type="ECO:0000256" key="1">
    <source>
        <dbReference type="SAM" id="Coils"/>
    </source>
</evidence>
<organism evidence="2 3">
    <name type="scientific">Racocetra fulgida</name>
    <dbReference type="NCBI Taxonomy" id="60492"/>
    <lineage>
        <taxon>Eukaryota</taxon>
        <taxon>Fungi</taxon>
        <taxon>Fungi incertae sedis</taxon>
        <taxon>Mucoromycota</taxon>
        <taxon>Glomeromycotina</taxon>
        <taxon>Glomeromycetes</taxon>
        <taxon>Diversisporales</taxon>
        <taxon>Gigasporaceae</taxon>
        <taxon>Racocetra</taxon>
    </lineage>
</organism>
<reference evidence="2" key="1">
    <citation type="submission" date="2021-06" db="EMBL/GenBank/DDBJ databases">
        <authorList>
            <person name="Kallberg Y."/>
            <person name="Tangrot J."/>
            <person name="Rosling A."/>
        </authorList>
    </citation>
    <scope>NUCLEOTIDE SEQUENCE</scope>
    <source>
        <strain evidence="2">IN212</strain>
    </source>
</reference>
<dbReference type="EMBL" id="CAJVPZ010002808">
    <property type="protein sequence ID" value="CAG8519607.1"/>
    <property type="molecule type" value="Genomic_DNA"/>
</dbReference>
<dbReference type="Proteomes" id="UP000789396">
    <property type="component" value="Unassembled WGS sequence"/>
</dbReference>
<sequence length="109" mass="11792">MVPSAIRTHHNFIVNTNSNSNRTSTSTLASSLSTSSVISPRPFDNTDTIAKNTVGQKNAIAKIKEATQQISECEQAIKLITAASSNFRAAEDIVDCDLSDYEIPNLHNV</sequence>
<name>A0A9N9A6U6_9GLOM</name>
<gene>
    <name evidence="2" type="ORF">RFULGI_LOCUS3288</name>
</gene>
<keyword evidence="1" id="KW-0175">Coiled coil</keyword>
<dbReference type="AlphaFoldDB" id="A0A9N9A6U6"/>
<evidence type="ECO:0000313" key="2">
    <source>
        <dbReference type="EMBL" id="CAG8519607.1"/>
    </source>
</evidence>
<comment type="caution">
    <text evidence="2">The sequence shown here is derived from an EMBL/GenBank/DDBJ whole genome shotgun (WGS) entry which is preliminary data.</text>
</comment>
<feature type="coiled-coil region" evidence="1">
    <location>
        <begin position="56"/>
        <end position="83"/>
    </location>
</feature>